<sequence>MNLVLFLALHLMTFFPERTWSSQKEPQDESYSWYHSLQVVGERFEEHIKTISLLLQKFDQSMKEHVGALDKLASNRIKNLGEWLEENTRDLNVWLNMYFWALQEFHNRYMKHPDYMLAKEIVLRDKCWNEDINKANPLLEYSNSSLYTWLEEAPIIIYKALRMQGSNLQIYTEIQIQHIEDHVRFLEQLLDNYSAAANKWLEDYATVKETSSQDFTWDFFTVGSKAQKLGREFVTALQGNCLMVMKWLEENVERIEQLLWNIIN</sequence>
<accession>A0A6P9D8L0</accession>
<dbReference type="RefSeq" id="XP_034287885.1">
    <property type="nucleotide sequence ID" value="XM_034431994.2"/>
</dbReference>
<proteinExistence type="predicted"/>
<dbReference type="GeneID" id="117674149"/>
<reference evidence="3" key="1">
    <citation type="submission" date="2025-08" db="UniProtKB">
        <authorList>
            <consortium name="RefSeq"/>
        </authorList>
    </citation>
    <scope>IDENTIFICATION</scope>
    <source>
        <tissue evidence="3">Blood</tissue>
    </source>
</reference>
<keyword evidence="2" id="KW-1185">Reference proteome</keyword>
<gene>
    <name evidence="3" type="primary">LOC117674149</name>
</gene>
<feature type="chain" id="PRO_5027842587" evidence="1">
    <location>
        <begin position="22"/>
        <end position="264"/>
    </location>
</feature>
<keyword evidence="1" id="KW-0732">Signal</keyword>
<evidence type="ECO:0000256" key="1">
    <source>
        <dbReference type="SAM" id="SignalP"/>
    </source>
</evidence>
<dbReference type="InParanoid" id="A0A6P9D8L0"/>
<dbReference type="OMA" id="GERFEDH"/>
<name>A0A6P9D8L0_PANGU</name>
<organism evidence="2 3">
    <name type="scientific">Pantherophis guttatus</name>
    <name type="common">Corn snake</name>
    <name type="synonym">Elaphe guttata</name>
    <dbReference type="NCBI Taxonomy" id="94885"/>
    <lineage>
        <taxon>Eukaryota</taxon>
        <taxon>Metazoa</taxon>
        <taxon>Chordata</taxon>
        <taxon>Craniata</taxon>
        <taxon>Vertebrata</taxon>
        <taxon>Euteleostomi</taxon>
        <taxon>Lepidosauria</taxon>
        <taxon>Squamata</taxon>
        <taxon>Bifurcata</taxon>
        <taxon>Unidentata</taxon>
        <taxon>Episquamata</taxon>
        <taxon>Toxicofera</taxon>
        <taxon>Serpentes</taxon>
        <taxon>Colubroidea</taxon>
        <taxon>Colubridae</taxon>
        <taxon>Colubrinae</taxon>
        <taxon>Pantherophis</taxon>
    </lineage>
</organism>
<dbReference type="AlphaFoldDB" id="A0A6P9D8L0"/>
<feature type="signal peptide" evidence="1">
    <location>
        <begin position="1"/>
        <end position="21"/>
    </location>
</feature>
<dbReference type="KEGG" id="pgut:117674149"/>
<evidence type="ECO:0000313" key="3">
    <source>
        <dbReference type="RefSeq" id="XP_034287885.1"/>
    </source>
</evidence>
<protein>
    <submittedName>
        <fullName evidence="3">Uncharacterized protein LOC117674149</fullName>
    </submittedName>
</protein>
<dbReference type="Proteomes" id="UP001652622">
    <property type="component" value="Unplaced"/>
</dbReference>
<evidence type="ECO:0000313" key="2">
    <source>
        <dbReference type="Proteomes" id="UP001652622"/>
    </source>
</evidence>